<reference evidence="2 3" key="1">
    <citation type="journal article" date="2016" name="Genome Biol. Evol.">
        <title>Divergent and convergent evolution of fungal pathogenicity.</title>
        <authorList>
            <person name="Shang Y."/>
            <person name="Xiao G."/>
            <person name="Zheng P."/>
            <person name="Cen K."/>
            <person name="Zhan S."/>
            <person name="Wang C."/>
        </authorList>
    </citation>
    <scope>NUCLEOTIDE SEQUENCE [LARGE SCALE GENOMIC DNA]</scope>
    <source>
        <strain evidence="2 3">RCEF 264</strain>
    </source>
</reference>
<sequence>MVQDGQARQHRVVAYTTPLATLITGARYFAMMLMPSVCSGPQIMFYKTLHLHVARPFPKRAAGVAMINTISGLSNVWGGYLYGWHVEQRQALKSGVTHQQVDVGWRHVGY</sequence>
<protein>
    <recommendedName>
        <fullName evidence="4">Major facilitator superfamily domain, general substrate transporter</fullName>
    </recommendedName>
</protein>
<gene>
    <name evidence="2" type="ORF">SPI_03787</name>
</gene>
<evidence type="ECO:0008006" key="4">
    <source>
        <dbReference type="Google" id="ProtNLM"/>
    </source>
</evidence>
<keyword evidence="1" id="KW-0812">Transmembrane</keyword>
<dbReference type="EMBL" id="AZHD01000005">
    <property type="protein sequence ID" value="OAA63624.1"/>
    <property type="molecule type" value="Genomic_DNA"/>
</dbReference>
<comment type="caution">
    <text evidence="2">The sequence shown here is derived from an EMBL/GenBank/DDBJ whole genome shotgun (WGS) entry which is preliminary data.</text>
</comment>
<name>A0A167WCV2_9HYPO</name>
<dbReference type="AlphaFoldDB" id="A0A167WCV2"/>
<accession>A0A167WCV2</accession>
<feature type="transmembrane region" description="Helical" evidence="1">
    <location>
        <begin position="12"/>
        <end position="34"/>
    </location>
</feature>
<keyword evidence="1" id="KW-1133">Transmembrane helix</keyword>
<evidence type="ECO:0000313" key="3">
    <source>
        <dbReference type="Proteomes" id="UP000076874"/>
    </source>
</evidence>
<evidence type="ECO:0000256" key="1">
    <source>
        <dbReference type="SAM" id="Phobius"/>
    </source>
</evidence>
<keyword evidence="1" id="KW-0472">Membrane</keyword>
<dbReference type="OrthoDB" id="2250022at2759"/>
<keyword evidence="3" id="KW-1185">Reference proteome</keyword>
<dbReference type="Proteomes" id="UP000076874">
    <property type="component" value="Unassembled WGS sequence"/>
</dbReference>
<proteinExistence type="predicted"/>
<organism evidence="2 3">
    <name type="scientific">Niveomyces insectorum RCEF 264</name>
    <dbReference type="NCBI Taxonomy" id="1081102"/>
    <lineage>
        <taxon>Eukaryota</taxon>
        <taxon>Fungi</taxon>
        <taxon>Dikarya</taxon>
        <taxon>Ascomycota</taxon>
        <taxon>Pezizomycotina</taxon>
        <taxon>Sordariomycetes</taxon>
        <taxon>Hypocreomycetidae</taxon>
        <taxon>Hypocreales</taxon>
        <taxon>Cordycipitaceae</taxon>
        <taxon>Niveomyces</taxon>
    </lineage>
</organism>
<evidence type="ECO:0000313" key="2">
    <source>
        <dbReference type="EMBL" id="OAA63624.1"/>
    </source>
</evidence>